<accession>A0A1L6MW41</accession>
<dbReference type="EMBL" id="CP016908">
    <property type="protein sequence ID" value="APR99731.1"/>
    <property type="molecule type" value="Genomic_DNA"/>
</dbReference>
<protein>
    <submittedName>
        <fullName evidence="1">Uncharacterized protein</fullName>
    </submittedName>
</protein>
<dbReference type="AlphaFoldDB" id="A0A1L6MW41"/>
<dbReference type="RefSeq" id="WP_075276378.1">
    <property type="nucleotide sequence ID" value="NZ_CP016908.1"/>
</dbReference>
<evidence type="ECO:0000313" key="1">
    <source>
        <dbReference type="EMBL" id="APR99731.1"/>
    </source>
</evidence>
<proteinExistence type="predicted"/>
<dbReference type="KEGG" id="pabo:BCY86_02860"/>
<dbReference type="Proteomes" id="UP000185544">
    <property type="component" value="Chromosome"/>
</dbReference>
<sequence>MHKSHKEHFQQPSKCCVSLSIKKEPTKKGQFNALLELRRIRHEFLCQKQIIVRIKNRREKITFLPRDYSKTNEKIDPSYDENIGEE</sequence>
<reference evidence="1 2" key="1">
    <citation type="submission" date="2016-08" db="EMBL/GenBank/DDBJ databases">
        <title>Identification and validation of antigenic proteins from Pajaroellobacter abortibovis using de-novo genome sequence assembly and reverse vaccinology.</title>
        <authorList>
            <person name="Welly B.T."/>
            <person name="Miller M.R."/>
            <person name="Stott J.L."/>
            <person name="Blanchard M.T."/>
            <person name="Islas-Trejo A.D."/>
            <person name="O'Rourke S.M."/>
            <person name="Young A.E."/>
            <person name="Medrano J.F."/>
            <person name="Van Eenennaam A.L."/>
        </authorList>
    </citation>
    <scope>NUCLEOTIDE SEQUENCE [LARGE SCALE GENOMIC DNA]</scope>
    <source>
        <strain evidence="1 2">BTF92-0548A/99-0131</strain>
    </source>
</reference>
<organism evidence="1 2">
    <name type="scientific">Pajaroellobacter abortibovis</name>
    <dbReference type="NCBI Taxonomy" id="1882918"/>
    <lineage>
        <taxon>Bacteria</taxon>
        <taxon>Pseudomonadati</taxon>
        <taxon>Myxococcota</taxon>
        <taxon>Polyangia</taxon>
        <taxon>Polyangiales</taxon>
        <taxon>Polyangiaceae</taxon>
    </lineage>
</organism>
<name>A0A1L6MW41_9BACT</name>
<evidence type="ECO:0000313" key="2">
    <source>
        <dbReference type="Proteomes" id="UP000185544"/>
    </source>
</evidence>
<keyword evidence="2" id="KW-1185">Reference proteome</keyword>
<gene>
    <name evidence="1" type="ORF">BCY86_02860</name>
</gene>